<dbReference type="STRING" id="35608.A0A2U1MJV4"/>
<feature type="signal peptide" evidence="2">
    <location>
        <begin position="1"/>
        <end position="24"/>
    </location>
</feature>
<name>A0A2U1MJV4_ARTAN</name>
<feature type="compositionally biased region" description="Pro residues" evidence="1">
    <location>
        <begin position="33"/>
        <end position="43"/>
    </location>
</feature>
<feature type="chain" id="PRO_5015743389" evidence="2">
    <location>
        <begin position="25"/>
        <end position="181"/>
    </location>
</feature>
<feature type="domain" description="HAT C-terminal dimerisation" evidence="3">
    <location>
        <begin position="117"/>
        <end position="152"/>
    </location>
</feature>
<accession>A0A2U1MJV4</accession>
<evidence type="ECO:0000256" key="1">
    <source>
        <dbReference type="SAM" id="MobiDB-lite"/>
    </source>
</evidence>
<feature type="compositionally biased region" description="Low complexity" evidence="1">
    <location>
        <begin position="66"/>
        <end position="77"/>
    </location>
</feature>
<dbReference type="Proteomes" id="UP000245207">
    <property type="component" value="Unassembled WGS sequence"/>
</dbReference>
<organism evidence="4 5">
    <name type="scientific">Artemisia annua</name>
    <name type="common">Sweet wormwood</name>
    <dbReference type="NCBI Taxonomy" id="35608"/>
    <lineage>
        <taxon>Eukaryota</taxon>
        <taxon>Viridiplantae</taxon>
        <taxon>Streptophyta</taxon>
        <taxon>Embryophyta</taxon>
        <taxon>Tracheophyta</taxon>
        <taxon>Spermatophyta</taxon>
        <taxon>Magnoliopsida</taxon>
        <taxon>eudicotyledons</taxon>
        <taxon>Gunneridae</taxon>
        <taxon>Pentapetalae</taxon>
        <taxon>asterids</taxon>
        <taxon>campanulids</taxon>
        <taxon>Asterales</taxon>
        <taxon>Asteraceae</taxon>
        <taxon>Asteroideae</taxon>
        <taxon>Anthemideae</taxon>
        <taxon>Artemisiinae</taxon>
        <taxon>Artemisia</taxon>
    </lineage>
</organism>
<dbReference type="PANTHER" id="PTHR45749">
    <property type="match status" value="1"/>
</dbReference>
<dbReference type="InterPro" id="IPR008906">
    <property type="entry name" value="HATC_C_dom"/>
</dbReference>
<keyword evidence="5" id="KW-1185">Reference proteome</keyword>
<dbReference type="GO" id="GO:0046983">
    <property type="term" value="F:protein dimerization activity"/>
    <property type="evidence" value="ECO:0007669"/>
    <property type="project" value="InterPro"/>
</dbReference>
<sequence>MGKQLPFFLVVLVLVMASLPTLEGSRRILQVVPPAPGPSPPSSSPSLSPGPSVPSLSPSPAPGPSAPSSSPSQAPGSGPSPSPKLPPPESDVDNSSTIYQGRPGGGANPILAQDKVASAERSFSKLKLLKSYLRSTMSQERLSGLAMIAIENGILVDINCEELINQFAMKNAMRASRIIIG</sequence>
<feature type="compositionally biased region" description="Low complexity" evidence="1">
    <location>
        <begin position="44"/>
        <end position="56"/>
    </location>
</feature>
<dbReference type="AlphaFoldDB" id="A0A2U1MJV4"/>
<feature type="region of interest" description="Disordered" evidence="1">
    <location>
        <begin position="33"/>
        <end position="108"/>
    </location>
</feature>
<dbReference type="Pfam" id="PF05699">
    <property type="entry name" value="Dimer_Tnp_hAT"/>
    <property type="match status" value="1"/>
</dbReference>
<evidence type="ECO:0000313" key="4">
    <source>
        <dbReference type="EMBL" id="PWA61545.1"/>
    </source>
</evidence>
<evidence type="ECO:0000256" key="2">
    <source>
        <dbReference type="SAM" id="SignalP"/>
    </source>
</evidence>
<reference evidence="4 5" key="1">
    <citation type="journal article" date="2018" name="Mol. Plant">
        <title>The genome of Artemisia annua provides insight into the evolution of Asteraceae family and artemisinin biosynthesis.</title>
        <authorList>
            <person name="Shen Q."/>
            <person name="Zhang L."/>
            <person name="Liao Z."/>
            <person name="Wang S."/>
            <person name="Yan T."/>
            <person name="Shi P."/>
            <person name="Liu M."/>
            <person name="Fu X."/>
            <person name="Pan Q."/>
            <person name="Wang Y."/>
            <person name="Lv Z."/>
            <person name="Lu X."/>
            <person name="Zhang F."/>
            <person name="Jiang W."/>
            <person name="Ma Y."/>
            <person name="Chen M."/>
            <person name="Hao X."/>
            <person name="Li L."/>
            <person name="Tang Y."/>
            <person name="Lv G."/>
            <person name="Zhou Y."/>
            <person name="Sun X."/>
            <person name="Brodelius P.E."/>
            <person name="Rose J.K.C."/>
            <person name="Tang K."/>
        </authorList>
    </citation>
    <scope>NUCLEOTIDE SEQUENCE [LARGE SCALE GENOMIC DNA]</scope>
    <source>
        <strain evidence="5">cv. Huhao1</strain>
        <tissue evidence="4">Leaf</tissue>
    </source>
</reference>
<protein>
    <submittedName>
        <fullName evidence="4">Zinc finger MYM-type protein 1</fullName>
    </submittedName>
</protein>
<comment type="caution">
    <text evidence="4">The sequence shown here is derived from an EMBL/GenBank/DDBJ whole genome shotgun (WGS) entry which is preliminary data.</text>
</comment>
<keyword evidence="2" id="KW-0732">Signal</keyword>
<dbReference type="PANTHER" id="PTHR45749:SF35">
    <property type="entry name" value="AC-LIKE TRANSPOSASE-RELATED"/>
    <property type="match status" value="1"/>
</dbReference>
<proteinExistence type="predicted"/>
<evidence type="ECO:0000259" key="3">
    <source>
        <dbReference type="Pfam" id="PF05699"/>
    </source>
</evidence>
<dbReference type="EMBL" id="PKPP01005078">
    <property type="protein sequence ID" value="PWA61545.1"/>
    <property type="molecule type" value="Genomic_DNA"/>
</dbReference>
<feature type="compositionally biased region" description="Pro residues" evidence="1">
    <location>
        <begin position="78"/>
        <end position="89"/>
    </location>
</feature>
<gene>
    <name evidence="4" type="ORF">CTI12_AA369120</name>
</gene>
<evidence type="ECO:0000313" key="5">
    <source>
        <dbReference type="Proteomes" id="UP000245207"/>
    </source>
</evidence>